<reference evidence="2 3" key="1">
    <citation type="submission" date="2016-05" db="EMBL/GenBank/DDBJ databases">
        <title>Comparative analysis of secretome profiles of manganese(II)-oxidizing ascomycete fungi.</title>
        <authorList>
            <consortium name="DOE Joint Genome Institute"/>
            <person name="Zeiner C.A."/>
            <person name="Purvine S.O."/>
            <person name="Zink E.M."/>
            <person name="Wu S."/>
            <person name="Pasa-Tolic L."/>
            <person name="Chaput D.L."/>
            <person name="Haridas S."/>
            <person name="Grigoriev I.V."/>
            <person name="Santelli C.M."/>
            <person name="Hansel C.M."/>
        </authorList>
    </citation>
    <scope>NUCLEOTIDE SEQUENCE [LARGE SCALE GENOMIC DNA]</scope>
    <source>
        <strain evidence="2 3">SRC1lrK2f</strain>
    </source>
</reference>
<sequence>MQPAPSNSSQPALPASAPDPASASSTSHQTQTATPSVSQSNATSTPASLSPRATSSPSPSPPNRAPSATSSSTTQNDTATHLAPVRVKFDSLPQWLRKDWDLKLLALLALVWGIKTYNEQIRGNKLNEMEACRNHPNNPALQNTSLCTEMRKAHDFDELVRRSTERVPDIVYYPLVWRDIFRAFFPVLLVILAVWRSRRNMDSSRLGHDQNTLRPNLRPAAATFDRLPYATESLEAIDFYENAPLDHFLDVHRWSERKQMSKIFRTLFKLFGRFHHEFQVVSRAEIACMVSKLK</sequence>
<dbReference type="GeneID" id="29118477"/>
<evidence type="ECO:0000256" key="1">
    <source>
        <dbReference type="SAM" id="MobiDB-lite"/>
    </source>
</evidence>
<dbReference type="VEuPathDB" id="FungiDB:CC77DRAFT_718302"/>
<dbReference type="RefSeq" id="XP_018388841.1">
    <property type="nucleotide sequence ID" value="XM_018532883.1"/>
</dbReference>
<feature type="region of interest" description="Disordered" evidence="1">
    <location>
        <begin position="1"/>
        <end position="79"/>
    </location>
</feature>
<name>A0A177DW52_ALTAL</name>
<dbReference type="KEGG" id="aalt:CC77DRAFT_718302"/>
<dbReference type="Proteomes" id="UP000077248">
    <property type="component" value="Unassembled WGS sequence"/>
</dbReference>
<proteinExistence type="predicted"/>
<feature type="compositionally biased region" description="Low complexity" evidence="1">
    <location>
        <begin position="65"/>
        <end position="74"/>
    </location>
</feature>
<protein>
    <submittedName>
        <fullName evidence="2">Uncharacterized protein</fullName>
    </submittedName>
</protein>
<keyword evidence="3" id="KW-1185">Reference proteome</keyword>
<accession>A0A177DW52</accession>
<feature type="compositionally biased region" description="Low complexity" evidence="1">
    <location>
        <begin position="1"/>
        <end position="57"/>
    </location>
</feature>
<evidence type="ECO:0000313" key="2">
    <source>
        <dbReference type="EMBL" id="OAG23420.1"/>
    </source>
</evidence>
<dbReference type="AlphaFoldDB" id="A0A177DW52"/>
<dbReference type="EMBL" id="KV441473">
    <property type="protein sequence ID" value="OAG23420.1"/>
    <property type="molecule type" value="Genomic_DNA"/>
</dbReference>
<gene>
    <name evidence="2" type="ORF">CC77DRAFT_718302</name>
</gene>
<organism evidence="2 3">
    <name type="scientific">Alternaria alternata</name>
    <name type="common">Alternaria rot fungus</name>
    <name type="synonym">Torula alternata</name>
    <dbReference type="NCBI Taxonomy" id="5599"/>
    <lineage>
        <taxon>Eukaryota</taxon>
        <taxon>Fungi</taxon>
        <taxon>Dikarya</taxon>
        <taxon>Ascomycota</taxon>
        <taxon>Pezizomycotina</taxon>
        <taxon>Dothideomycetes</taxon>
        <taxon>Pleosporomycetidae</taxon>
        <taxon>Pleosporales</taxon>
        <taxon>Pleosporineae</taxon>
        <taxon>Pleosporaceae</taxon>
        <taxon>Alternaria</taxon>
        <taxon>Alternaria sect. Alternaria</taxon>
        <taxon>Alternaria alternata complex</taxon>
    </lineage>
</organism>
<evidence type="ECO:0000313" key="3">
    <source>
        <dbReference type="Proteomes" id="UP000077248"/>
    </source>
</evidence>